<reference evidence="7" key="1">
    <citation type="submission" date="2021-12" db="EMBL/GenBank/DDBJ databases">
        <title>Prjna785345.</title>
        <authorList>
            <person name="Rujirawat T."/>
            <person name="Krajaejun T."/>
        </authorList>
    </citation>
    <scope>NUCLEOTIDE SEQUENCE</scope>
    <source>
        <strain evidence="7">Pi057C3</strain>
    </source>
</reference>
<keyword evidence="8" id="KW-1185">Reference proteome</keyword>
<dbReference type="EMBL" id="JAKCXM010000166">
    <property type="protein sequence ID" value="KAJ0399973.1"/>
    <property type="molecule type" value="Genomic_DNA"/>
</dbReference>
<comment type="caution">
    <text evidence="7">The sequence shown here is derived from an EMBL/GenBank/DDBJ whole genome shotgun (WGS) entry which is preliminary data.</text>
</comment>
<feature type="compositionally biased region" description="Acidic residues" evidence="6">
    <location>
        <begin position="397"/>
        <end position="415"/>
    </location>
</feature>
<dbReference type="SUPFAM" id="SSF82185">
    <property type="entry name" value="Histone H3 K4-specific methyltransferase SET7/9 N-terminal domain"/>
    <property type="match status" value="2"/>
</dbReference>
<feature type="region of interest" description="Disordered" evidence="6">
    <location>
        <begin position="392"/>
        <end position="415"/>
    </location>
</feature>
<dbReference type="InterPro" id="IPR003409">
    <property type="entry name" value="MORN"/>
</dbReference>
<dbReference type="SUPFAM" id="SSF47473">
    <property type="entry name" value="EF-hand"/>
    <property type="match status" value="1"/>
</dbReference>
<sequence length="415" mass="45553">MTLTASQRVELLAARNGPRRSVYWVRPTRTARASTSSAPSAVSDLSAGAAHVEYTVTGKYTGDWQHGEKHGFGVFEYANGSKYEGEWSRGQRSGRGTFWVLGRGAAKKGTKALRKQYAGEWLGDQRHGSGTFFYEDGGRYDGDWERNQRSGRGRMVYGKQGGVYDGQWLDNERSGPGVLRLANGDVYDGHWLHDKKEGPGRFFYAATRKIYDGEWADDAPRCGTYQDADDARESDAAFALPELGLAHPARVVSESIALVRRERLLEQAFRAQQQDAADKQRDGDGDSSRDGDETRGPEAVATGARGSEDEAAGVVFDDESMRLLQREFEALARRDGTIACETLPSLLAALGLVIPDEHVLAFLEELGATPQTSVSFAECVDMVSLLAESEMEAIGGEMDEHDEGDDEEDEEKDDA</sequence>
<dbReference type="GO" id="GO:0001669">
    <property type="term" value="C:acrosomal vesicle"/>
    <property type="evidence" value="ECO:0007669"/>
    <property type="project" value="UniProtKB-SubCell"/>
</dbReference>
<evidence type="ECO:0000256" key="4">
    <source>
        <dbReference type="ARBA" id="ARBA00039854"/>
    </source>
</evidence>
<evidence type="ECO:0000256" key="6">
    <source>
        <dbReference type="SAM" id="MobiDB-lite"/>
    </source>
</evidence>
<dbReference type="AlphaFoldDB" id="A0AAD5Q879"/>
<dbReference type="InterPro" id="IPR052472">
    <property type="entry name" value="MORN3"/>
</dbReference>
<keyword evidence="2" id="KW-0677">Repeat</keyword>
<evidence type="ECO:0000256" key="3">
    <source>
        <dbReference type="ARBA" id="ARBA00023329"/>
    </source>
</evidence>
<gene>
    <name evidence="7" type="ORF">P43SY_006226</name>
</gene>
<evidence type="ECO:0000256" key="2">
    <source>
        <dbReference type="ARBA" id="ARBA00022737"/>
    </source>
</evidence>
<dbReference type="InterPro" id="IPR011992">
    <property type="entry name" value="EF-hand-dom_pair"/>
</dbReference>
<evidence type="ECO:0000313" key="8">
    <source>
        <dbReference type="Proteomes" id="UP001209570"/>
    </source>
</evidence>
<feature type="compositionally biased region" description="Basic and acidic residues" evidence="6">
    <location>
        <begin position="276"/>
        <end position="296"/>
    </location>
</feature>
<dbReference type="PANTHER" id="PTHR46511">
    <property type="entry name" value="MORN REPEAT-CONTAINING PROTEIN 3"/>
    <property type="match status" value="1"/>
</dbReference>
<accession>A0AAD5Q879</accession>
<name>A0AAD5Q879_PYTIN</name>
<dbReference type="SMART" id="SM00698">
    <property type="entry name" value="MORN"/>
    <property type="match status" value="6"/>
</dbReference>
<dbReference type="PANTHER" id="PTHR46511:SF1">
    <property type="entry name" value="MORN REPEAT-CONTAINING PROTEIN 3"/>
    <property type="match status" value="1"/>
</dbReference>
<evidence type="ECO:0000256" key="5">
    <source>
        <dbReference type="ARBA" id="ARBA00045851"/>
    </source>
</evidence>
<evidence type="ECO:0000256" key="1">
    <source>
        <dbReference type="ARBA" id="ARBA00004218"/>
    </source>
</evidence>
<dbReference type="Gene3D" id="2.20.110.10">
    <property type="entry name" value="Histone H3 K4-specific methyltransferase SET7/9 N-terminal domain"/>
    <property type="match status" value="3"/>
</dbReference>
<comment type="subcellular location">
    <subcellularLocation>
        <location evidence="1">Cytoplasmic vesicle</location>
        <location evidence="1">Secretory vesicle</location>
        <location evidence="1">Acrosome</location>
    </subcellularLocation>
</comment>
<dbReference type="Pfam" id="PF02493">
    <property type="entry name" value="MORN"/>
    <property type="match status" value="6"/>
</dbReference>
<organism evidence="7 8">
    <name type="scientific">Pythium insidiosum</name>
    <name type="common">Pythiosis disease agent</name>
    <dbReference type="NCBI Taxonomy" id="114742"/>
    <lineage>
        <taxon>Eukaryota</taxon>
        <taxon>Sar</taxon>
        <taxon>Stramenopiles</taxon>
        <taxon>Oomycota</taxon>
        <taxon>Peronosporomycetes</taxon>
        <taxon>Pythiales</taxon>
        <taxon>Pythiaceae</taxon>
        <taxon>Pythium</taxon>
    </lineage>
</organism>
<dbReference type="Proteomes" id="UP001209570">
    <property type="component" value="Unassembled WGS sequence"/>
</dbReference>
<comment type="function">
    <text evidence="5">Assembles a suppression complex (suppresome) by tethering SIRT1 and MDM2 to regulate composite modifications of p53/TP53. Confers both deacetylation-mediated functional inactivation, by SIRT1, and ubiquitination-dependent degradation, by MDM2, of p53/TP53, promoting a proliferative and cell survival behaviors. May play a role in the regulation of spermatogenesis.</text>
</comment>
<proteinExistence type="predicted"/>
<evidence type="ECO:0000313" key="7">
    <source>
        <dbReference type="EMBL" id="KAJ0399973.1"/>
    </source>
</evidence>
<keyword evidence="3" id="KW-0968">Cytoplasmic vesicle</keyword>
<feature type="region of interest" description="Disordered" evidence="6">
    <location>
        <begin position="270"/>
        <end position="312"/>
    </location>
</feature>
<protein>
    <recommendedName>
        <fullName evidence="4">MORN repeat-containing protein 3</fullName>
    </recommendedName>
</protein>